<proteinExistence type="predicted"/>
<gene>
    <name evidence="3" type="ORF">GPJ59_32130</name>
</gene>
<feature type="chain" id="PRO_5045914647" description="DUF4352 domain-containing protein" evidence="2">
    <location>
        <begin position="20"/>
        <end position="161"/>
    </location>
</feature>
<keyword evidence="4" id="KW-1185">Reference proteome</keyword>
<evidence type="ECO:0000256" key="1">
    <source>
        <dbReference type="ARBA" id="ARBA00022729"/>
    </source>
</evidence>
<dbReference type="Proteomes" id="UP000812013">
    <property type="component" value="Unassembled WGS sequence"/>
</dbReference>
<dbReference type="EMBL" id="WTFF01000387">
    <property type="protein sequence ID" value="MBW5486385.1"/>
    <property type="molecule type" value="Genomic_DNA"/>
</dbReference>
<evidence type="ECO:0008006" key="5">
    <source>
        <dbReference type="Google" id="ProtNLM"/>
    </source>
</evidence>
<evidence type="ECO:0000313" key="3">
    <source>
        <dbReference type="EMBL" id="MBW5486385.1"/>
    </source>
</evidence>
<evidence type="ECO:0000313" key="4">
    <source>
        <dbReference type="Proteomes" id="UP000812013"/>
    </source>
</evidence>
<organism evidence="3 4">
    <name type="scientific">Streptomyces bambusae</name>
    <dbReference type="NCBI Taxonomy" id="1550616"/>
    <lineage>
        <taxon>Bacteria</taxon>
        <taxon>Bacillati</taxon>
        <taxon>Actinomycetota</taxon>
        <taxon>Actinomycetes</taxon>
        <taxon>Kitasatosporales</taxon>
        <taxon>Streptomycetaceae</taxon>
        <taxon>Streptomyces</taxon>
    </lineage>
</organism>
<sequence length="161" mass="16784">MRRLWLPLAVLGLVVPALAGAGPSGETIPLEGNGPGERLDVTLVQVVDPAPAEGPGDVPEQDERLVAVQFRLKNTGTAVYKDSPQNGAYLLDTTGQRFAGSPRATAAGAEFPGLVTVRPQDTALGFVTFEVPRDAEPAAVQFAMNSGFADDVGQWALGSKT</sequence>
<dbReference type="InterPro" id="IPR029050">
    <property type="entry name" value="Immunoprotect_excell_Ig-like"/>
</dbReference>
<dbReference type="Gene3D" id="2.60.40.1240">
    <property type="match status" value="1"/>
</dbReference>
<keyword evidence="1 2" id="KW-0732">Signal</keyword>
<protein>
    <recommendedName>
        <fullName evidence="5">DUF4352 domain-containing protein</fullName>
    </recommendedName>
</protein>
<accession>A0ABS6ZF49</accession>
<evidence type="ECO:0000256" key="2">
    <source>
        <dbReference type="SAM" id="SignalP"/>
    </source>
</evidence>
<comment type="caution">
    <text evidence="3">The sequence shown here is derived from an EMBL/GenBank/DDBJ whole genome shotgun (WGS) entry which is preliminary data.</text>
</comment>
<reference evidence="3 4" key="1">
    <citation type="submission" date="2019-12" db="EMBL/GenBank/DDBJ databases">
        <title>Genome sequence of Streptomyces bambusae.</title>
        <authorList>
            <person name="Bansal K."/>
            <person name="Choksket S."/>
            <person name="Korpole S."/>
            <person name="Patil P.B."/>
        </authorList>
    </citation>
    <scope>NUCLEOTIDE SEQUENCE [LARGE SCALE GENOMIC DNA]</scope>
    <source>
        <strain evidence="3 4">SK60</strain>
    </source>
</reference>
<name>A0ABS6ZF49_9ACTN</name>
<feature type="signal peptide" evidence="2">
    <location>
        <begin position="1"/>
        <end position="19"/>
    </location>
</feature>